<dbReference type="Proteomes" id="UP000866496">
    <property type="component" value="Unassembled WGS sequence"/>
</dbReference>
<protein>
    <submittedName>
        <fullName evidence="2">Helix-turn-helix domain-containing protein</fullName>
    </submittedName>
</protein>
<gene>
    <name evidence="2" type="ORF">JBJ86_17215</name>
</gene>
<comment type="caution">
    <text evidence="2">The sequence shown here is derived from an EMBL/GenBank/DDBJ whole genome shotgun (WGS) entry which is preliminary data.</text>
</comment>
<dbReference type="AlphaFoldDB" id="A0AAN5T2E8"/>
<organism evidence="2 3">
    <name type="scientific">Legionella pneumophila</name>
    <dbReference type="NCBI Taxonomy" id="446"/>
    <lineage>
        <taxon>Bacteria</taxon>
        <taxon>Pseudomonadati</taxon>
        <taxon>Pseudomonadota</taxon>
        <taxon>Gammaproteobacteria</taxon>
        <taxon>Legionellales</taxon>
        <taxon>Legionellaceae</taxon>
        <taxon>Legionella</taxon>
    </lineage>
</organism>
<proteinExistence type="predicted"/>
<reference evidence="2" key="1">
    <citation type="journal article" date="2018" name="Genome Biol.">
        <title>SKESA: strategic k-mer extension for scrupulous assemblies.</title>
        <authorList>
            <person name="Souvorov A."/>
            <person name="Agarwala R."/>
            <person name="Lipman D.J."/>
        </authorList>
    </citation>
    <scope>NUCLEOTIDE SEQUENCE</scope>
    <source>
        <strain evidence="2">AZ00058701</strain>
    </source>
</reference>
<evidence type="ECO:0000313" key="2">
    <source>
        <dbReference type="EMBL" id="HAU1881979.1"/>
    </source>
</evidence>
<feature type="non-terminal residue" evidence="2">
    <location>
        <position position="1"/>
    </location>
</feature>
<name>A0AAN5T2E8_LEGPN</name>
<evidence type="ECO:0000313" key="3">
    <source>
        <dbReference type="Proteomes" id="UP000866496"/>
    </source>
</evidence>
<evidence type="ECO:0000256" key="1">
    <source>
        <dbReference type="SAM" id="MobiDB-lite"/>
    </source>
</evidence>
<sequence length="40" mass="4240">SSGLSISETSSEIKLTDLSKMESLLTPNNTQMTPLEKNGG</sequence>
<dbReference type="EMBL" id="DACWHX010000222">
    <property type="protein sequence ID" value="HAU1881979.1"/>
    <property type="molecule type" value="Genomic_DNA"/>
</dbReference>
<accession>A0AAN5T2E8</accession>
<reference evidence="2" key="2">
    <citation type="submission" date="2019-10" db="EMBL/GenBank/DDBJ databases">
        <authorList>
            <consortium name="NCBI Pathogen Detection Project"/>
        </authorList>
    </citation>
    <scope>NUCLEOTIDE SEQUENCE</scope>
    <source>
        <strain evidence="2">AZ00058701</strain>
    </source>
</reference>
<feature type="region of interest" description="Disordered" evidence="1">
    <location>
        <begin position="18"/>
        <end position="40"/>
    </location>
</feature>